<dbReference type="PANTHER" id="PTHR39677">
    <property type="entry name" value="RIBONUCLEASE VAPC6"/>
    <property type="match status" value="1"/>
</dbReference>
<dbReference type="CDD" id="cd09854">
    <property type="entry name" value="PIN_VapC-like"/>
    <property type="match status" value="1"/>
</dbReference>
<accession>A0A1F7I9A9</accession>
<dbReference type="PANTHER" id="PTHR39677:SF4">
    <property type="entry name" value="RIBONUCLEASE VAPC6"/>
    <property type="match status" value="1"/>
</dbReference>
<dbReference type="AlphaFoldDB" id="A0A1F7I9A9"/>
<dbReference type="InterPro" id="IPR029060">
    <property type="entry name" value="PIN-like_dom_sf"/>
</dbReference>
<evidence type="ECO:0000313" key="2">
    <source>
        <dbReference type="EMBL" id="OGK39882.1"/>
    </source>
</evidence>
<gene>
    <name evidence="2" type="ORF">A3F34_02290</name>
</gene>
<evidence type="ECO:0000259" key="1">
    <source>
        <dbReference type="Pfam" id="PF01850"/>
    </source>
</evidence>
<evidence type="ECO:0000313" key="3">
    <source>
        <dbReference type="Proteomes" id="UP000179024"/>
    </source>
</evidence>
<proteinExistence type="predicted"/>
<organism evidence="2 3">
    <name type="scientific">Candidatus Roizmanbacteria bacterium RIFCSPHIGHO2_12_FULL_44_10</name>
    <dbReference type="NCBI Taxonomy" id="1802054"/>
    <lineage>
        <taxon>Bacteria</taxon>
        <taxon>Candidatus Roizmaniibacteriota</taxon>
    </lineage>
</organism>
<protein>
    <recommendedName>
        <fullName evidence="1">PIN domain-containing protein</fullName>
    </recommendedName>
</protein>
<dbReference type="Proteomes" id="UP000179024">
    <property type="component" value="Unassembled WGS sequence"/>
</dbReference>
<dbReference type="Gene3D" id="3.40.50.1010">
    <property type="entry name" value="5'-nuclease"/>
    <property type="match status" value="1"/>
</dbReference>
<comment type="caution">
    <text evidence="2">The sequence shown here is derived from an EMBL/GenBank/DDBJ whole genome shotgun (WGS) entry which is preliminary data.</text>
</comment>
<sequence length="144" mass="16906">MGSCLLDSNIYVYLFDDTSEHHPKVLDALERLIKKDTQFVITHHVLEEFIFVQTKLIRRANLKSDYAKLQNELDKISSFAGNFIEPSEDFQFVKRVVEVMRIFSIEANDAYILTLILEHDVELIFTFDQKLQKVARKLKIKLVE</sequence>
<dbReference type="InterPro" id="IPR002716">
    <property type="entry name" value="PIN_dom"/>
</dbReference>
<feature type="domain" description="PIN" evidence="1">
    <location>
        <begin position="5"/>
        <end position="136"/>
    </location>
</feature>
<dbReference type="Pfam" id="PF01850">
    <property type="entry name" value="PIN"/>
    <property type="match status" value="1"/>
</dbReference>
<name>A0A1F7I9A9_9BACT</name>
<reference evidence="2 3" key="1">
    <citation type="journal article" date="2016" name="Nat. Commun.">
        <title>Thousands of microbial genomes shed light on interconnected biogeochemical processes in an aquifer system.</title>
        <authorList>
            <person name="Anantharaman K."/>
            <person name="Brown C.T."/>
            <person name="Hug L.A."/>
            <person name="Sharon I."/>
            <person name="Castelle C.J."/>
            <person name="Probst A.J."/>
            <person name="Thomas B.C."/>
            <person name="Singh A."/>
            <person name="Wilkins M.J."/>
            <person name="Karaoz U."/>
            <person name="Brodie E.L."/>
            <person name="Williams K.H."/>
            <person name="Hubbard S.S."/>
            <person name="Banfield J.F."/>
        </authorList>
    </citation>
    <scope>NUCLEOTIDE SEQUENCE [LARGE SCALE GENOMIC DNA]</scope>
</reference>
<dbReference type="EMBL" id="MGAE01000011">
    <property type="protein sequence ID" value="OGK39882.1"/>
    <property type="molecule type" value="Genomic_DNA"/>
</dbReference>
<dbReference type="SUPFAM" id="SSF88723">
    <property type="entry name" value="PIN domain-like"/>
    <property type="match status" value="1"/>
</dbReference>